<organism evidence="1 2">
    <name type="scientific">Dorea formicigenerans</name>
    <dbReference type="NCBI Taxonomy" id="39486"/>
    <lineage>
        <taxon>Bacteria</taxon>
        <taxon>Bacillati</taxon>
        <taxon>Bacillota</taxon>
        <taxon>Clostridia</taxon>
        <taxon>Lachnospirales</taxon>
        <taxon>Lachnospiraceae</taxon>
        <taxon>Dorea</taxon>
    </lineage>
</organism>
<gene>
    <name evidence="1" type="ORF">DXC93_05235</name>
</gene>
<comment type="caution">
    <text evidence="1">The sequence shown here is derived from an EMBL/GenBank/DDBJ whole genome shotgun (WGS) entry which is preliminary data.</text>
</comment>
<reference evidence="1 2" key="1">
    <citation type="submission" date="2018-08" db="EMBL/GenBank/DDBJ databases">
        <title>A genome reference for cultivated species of the human gut microbiota.</title>
        <authorList>
            <person name="Zou Y."/>
            <person name="Xue W."/>
            <person name="Luo G."/>
        </authorList>
    </citation>
    <scope>NUCLEOTIDE SEQUENCE [LARGE SCALE GENOMIC DNA]</scope>
    <source>
        <strain evidence="1 2">TF09-3</strain>
    </source>
</reference>
<sequence length="68" mass="7809">MKSNIEELRKKYMDNPPEGMTSKDIRNMSEDELLDMDFFLNEDDLFADEAGVTALAGHRAAILFNRNL</sequence>
<protein>
    <submittedName>
        <fullName evidence="1">Uncharacterized protein</fullName>
    </submittedName>
</protein>
<name>A0A3E4PXV8_9FIRM</name>
<proteinExistence type="predicted"/>
<accession>A0A3E4PXV8</accession>
<dbReference type="AlphaFoldDB" id="A0A3E4PXV8"/>
<evidence type="ECO:0000313" key="2">
    <source>
        <dbReference type="Proteomes" id="UP000261324"/>
    </source>
</evidence>
<dbReference type="RefSeq" id="WP_117659215.1">
    <property type="nucleotide sequence ID" value="NZ_QSRA01000005.1"/>
</dbReference>
<evidence type="ECO:0000313" key="1">
    <source>
        <dbReference type="EMBL" id="RGK84879.1"/>
    </source>
</evidence>
<dbReference type="Proteomes" id="UP000261324">
    <property type="component" value="Unassembled WGS sequence"/>
</dbReference>
<dbReference type="EMBL" id="QSRA01000005">
    <property type="protein sequence ID" value="RGK84879.1"/>
    <property type="molecule type" value="Genomic_DNA"/>
</dbReference>